<evidence type="ECO:0000313" key="1">
    <source>
        <dbReference type="EMBL" id="OTF79646.1"/>
    </source>
</evidence>
<protein>
    <submittedName>
        <fullName evidence="1">Uncharacterized protein</fullName>
    </submittedName>
</protein>
<sequence length="179" mass="20849">TFQLIKIALDEEVSNDKIEVFRKILNRERAPPTIFHHFTFTSQLGVLHTKQLFQRKNKEKKTIHGMAKKTLLRTVEKAGLKTKNVKTGKNNKQMMMNNYYTMYQNSVGLQQSSKYFSDDKSLDESISNSVDNLSNVHLTKTATFQAPENKTCHKLHEMLYVKDYERLGFGNYSQLYLMS</sequence>
<dbReference type="Proteomes" id="UP000194236">
    <property type="component" value="Unassembled WGS sequence"/>
</dbReference>
<name>A0A1Y3BJ76_EURMA</name>
<organism evidence="1 2">
    <name type="scientific">Euroglyphus maynei</name>
    <name type="common">Mayne's house dust mite</name>
    <dbReference type="NCBI Taxonomy" id="6958"/>
    <lineage>
        <taxon>Eukaryota</taxon>
        <taxon>Metazoa</taxon>
        <taxon>Ecdysozoa</taxon>
        <taxon>Arthropoda</taxon>
        <taxon>Chelicerata</taxon>
        <taxon>Arachnida</taxon>
        <taxon>Acari</taxon>
        <taxon>Acariformes</taxon>
        <taxon>Sarcoptiformes</taxon>
        <taxon>Astigmata</taxon>
        <taxon>Psoroptidia</taxon>
        <taxon>Analgoidea</taxon>
        <taxon>Pyroglyphidae</taxon>
        <taxon>Pyroglyphinae</taxon>
        <taxon>Euroglyphus</taxon>
    </lineage>
</organism>
<dbReference type="AlphaFoldDB" id="A0A1Y3BJ76"/>
<dbReference type="EMBL" id="MUJZ01022012">
    <property type="protein sequence ID" value="OTF79646.1"/>
    <property type="molecule type" value="Genomic_DNA"/>
</dbReference>
<evidence type="ECO:0000313" key="2">
    <source>
        <dbReference type="Proteomes" id="UP000194236"/>
    </source>
</evidence>
<proteinExistence type="predicted"/>
<dbReference type="OrthoDB" id="74314at2759"/>
<keyword evidence="2" id="KW-1185">Reference proteome</keyword>
<accession>A0A1Y3BJ76</accession>
<gene>
    <name evidence="1" type="ORF">BLA29_011673</name>
</gene>
<comment type="caution">
    <text evidence="1">The sequence shown here is derived from an EMBL/GenBank/DDBJ whole genome shotgun (WGS) entry which is preliminary data.</text>
</comment>
<feature type="non-terminal residue" evidence="1">
    <location>
        <position position="1"/>
    </location>
</feature>
<reference evidence="1 2" key="1">
    <citation type="submission" date="2017-03" db="EMBL/GenBank/DDBJ databases">
        <title>Genome Survey of Euroglyphus maynei.</title>
        <authorList>
            <person name="Arlian L.G."/>
            <person name="Morgan M.S."/>
            <person name="Rider S.D."/>
        </authorList>
    </citation>
    <scope>NUCLEOTIDE SEQUENCE [LARGE SCALE GENOMIC DNA]</scope>
    <source>
        <strain evidence="1">Arlian Lab</strain>
        <tissue evidence="1">Whole body</tissue>
    </source>
</reference>